<dbReference type="Proteomes" id="UP000712600">
    <property type="component" value="Unassembled WGS sequence"/>
</dbReference>
<dbReference type="AlphaFoldDB" id="A0A8S9PM59"/>
<protein>
    <submittedName>
        <fullName evidence="2">Uncharacterized protein</fullName>
    </submittedName>
</protein>
<comment type="caution">
    <text evidence="2">The sequence shown here is derived from an EMBL/GenBank/DDBJ whole genome shotgun (WGS) entry which is preliminary data.</text>
</comment>
<organism evidence="2 3">
    <name type="scientific">Brassica cretica</name>
    <name type="common">Mustard</name>
    <dbReference type="NCBI Taxonomy" id="69181"/>
    <lineage>
        <taxon>Eukaryota</taxon>
        <taxon>Viridiplantae</taxon>
        <taxon>Streptophyta</taxon>
        <taxon>Embryophyta</taxon>
        <taxon>Tracheophyta</taxon>
        <taxon>Spermatophyta</taxon>
        <taxon>Magnoliopsida</taxon>
        <taxon>eudicotyledons</taxon>
        <taxon>Gunneridae</taxon>
        <taxon>Pentapetalae</taxon>
        <taxon>rosids</taxon>
        <taxon>malvids</taxon>
        <taxon>Brassicales</taxon>
        <taxon>Brassicaceae</taxon>
        <taxon>Brassiceae</taxon>
        <taxon>Brassica</taxon>
    </lineage>
</organism>
<dbReference type="EMBL" id="QGKX02001521">
    <property type="protein sequence ID" value="KAF3514722.1"/>
    <property type="molecule type" value="Genomic_DNA"/>
</dbReference>
<feature type="transmembrane region" description="Helical" evidence="1">
    <location>
        <begin position="62"/>
        <end position="80"/>
    </location>
</feature>
<keyword evidence="1" id="KW-0472">Membrane</keyword>
<accession>A0A8S9PM59</accession>
<gene>
    <name evidence="2" type="ORF">F2Q69_00007300</name>
</gene>
<evidence type="ECO:0000256" key="1">
    <source>
        <dbReference type="SAM" id="Phobius"/>
    </source>
</evidence>
<reference evidence="2" key="1">
    <citation type="submission" date="2019-12" db="EMBL/GenBank/DDBJ databases">
        <title>Genome sequencing and annotation of Brassica cretica.</title>
        <authorList>
            <person name="Studholme D.J."/>
            <person name="Sarris P."/>
        </authorList>
    </citation>
    <scope>NUCLEOTIDE SEQUENCE</scope>
    <source>
        <strain evidence="2">PFS-109/04</strain>
        <tissue evidence="2">Leaf</tissue>
    </source>
</reference>
<keyword evidence="1" id="KW-0812">Transmembrane</keyword>
<evidence type="ECO:0000313" key="2">
    <source>
        <dbReference type="EMBL" id="KAF3514722.1"/>
    </source>
</evidence>
<name>A0A8S9PM59_BRACR</name>
<evidence type="ECO:0000313" key="3">
    <source>
        <dbReference type="Proteomes" id="UP000712600"/>
    </source>
</evidence>
<keyword evidence="1" id="KW-1133">Transmembrane helix</keyword>
<sequence length="181" mass="20233">MHGLMSPCGGRPGSSAVCRGLSMWEPKFAPSSFVNRRKAKSSLYTPPWDGLPLLGPDLSRSGLFHISFFFVIIFGNLTFISSRGCDKPSYQFLGSSLLGPKMDRCPQFGPSLGRIDTLAFLRFYLRSSCRYRHGSSNGTLFLRIAEEVGVKLTVTCSTTKNRKLFERQNLPNFPNTFDDVF</sequence>
<proteinExistence type="predicted"/>